<proteinExistence type="predicted"/>
<dbReference type="EMBL" id="CM039172">
    <property type="protein sequence ID" value="KAH9781301.1"/>
    <property type="molecule type" value="Genomic_DNA"/>
</dbReference>
<keyword evidence="2" id="KW-1185">Reference proteome</keyword>
<sequence length="1054" mass="119589">MTDLWAKLERVYMTKSLANRLYIKKMLFTLKMAEGSSLEDHIDEFNKVCDTLEIIDEGLDDEGKALLLVSSLPSSYSNFVDALMYGRQTLSLDEVKAALNTRGLQEKSGNMNSGEVLTVKAKTDKYDGKKKKQGNNKQKTKNKKCFQCQKERHFKKDCPELKNKKMEQNKDVATAEEEGYESAGVCGYRACAKRYLDSRLRELKEVRYVPELKRNLISLGMLDQMGLSIKLESGELRISNGNGVVMICYKRNGVYVLDGEAITGLSGVSISSSCGNTLLWHLRLGYMSLKGLKELHKQGVLGISQISELDFCEDCVLGGNTYFLSIINDYSRRVWVYVLKHKDQVFGKFRECKSLIENQTGLKVKKNRTDNGLEFCNQKFDSYCADHGIARHRTIRLTPQQNGLAERMNKTLMDRVRSMMIQSQLPKRLWAETLLTASYLVNLSPSAALDFKTPFEKWHGKPTDYGSLKVFGCPAYAHVIQGKLAPRALKGKFIGYPEGVKGFKLWCTDLNPPKCIISRDVIFNENATLEIKKSTGTDAQKDKEKTKVQFEVEPYNREASEDEDNTDQGFDDHENDRGRQTEAQHQEYQLIRDREKRKVKAPLRYGYADLIAYALTASHQIDDDEPKNYKEAIQGPYKDEWKKAMDEEIYSLKKNNTWELVKRPANSKTVGCKWIYRVKDGLTTTEPKRFKVRLVAKGYTQRAGVDFKEVFSPVVRHTSIRVLLALIAVKDMELDQLDVKTVFLHGRLHELLNSEFDMKDLGPAKKILGMEIIRNSKKGIMILSQRKYLEKVLGTFGMSSSKSAVTPLASHFKLSCSQSSSTDEEISEMTKVPYANVIGCMMYAIVLTRPDLTHALSVVSRFMATPGKEHWKAVKWVLRYLKGTQEYGLVYGKLARKVAGLCGYVDSDYAGDLDKRRSLTGYLFFLDGCLVNWKVSLQHVIALSTTEVEYIAATKAVKEALWLRGLITELGMKQETVEVHCDSSSAIYLSKNPAHHEKTKHIDFKLHFIRNVISKGIISMVKVHTKDNLVDMLTKVVTTAKFKSCLDKAGLSDF</sequence>
<gene>
    <name evidence="1" type="ORF">KPL71_008412</name>
</gene>
<evidence type="ECO:0000313" key="2">
    <source>
        <dbReference type="Proteomes" id="UP000829398"/>
    </source>
</evidence>
<dbReference type="Proteomes" id="UP000829398">
    <property type="component" value="Chromosome 3"/>
</dbReference>
<organism evidence="1 2">
    <name type="scientific">Citrus sinensis</name>
    <name type="common">Sweet orange</name>
    <name type="synonym">Citrus aurantium var. sinensis</name>
    <dbReference type="NCBI Taxonomy" id="2711"/>
    <lineage>
        <taxon>Eukaryota</taxon>
        <taxon>Viridiplantae</taxon>
        <taxon>Streptophyta</taxon>
        <taxon>Embryophyta</taxon>
        <taxon>Tracheophyta</taxon>
        <taxon>Spermatophyta</taxon>
        <taxon>Magnoliopsida</taxon>
        <taxon>eudicotyledons</taxon>
        <taxon>Gunneridae</taxon>
        <taxon>Pentapetalae</taxon>
        <taxon>rosids</taxon>
        <taxon>malvids</taxon>
        <taxon>Sapindales</taxon>
        <taxon>Rutaceae</taxon>
        <taxon>Aurantioideae</taxon>
        <taxon>Citrus</taxon>
    </lineage>
</organism>
<comment type="caution">
    <text evidence="1">The sequence shown here is derived from an EMBL/GenBank/DDBJ whole genome shotgun (WGS) entry which is preliminary data.</text>
</comment>
<name>A0ACB8M6N4_CITSI</name>
<reference evidence="2" key="1">
    <citation type="journal article" date="2023" name="Hortic. Res.">
        <title>A chromosome-level phased genome enabling allele-level studies in sweet orange: a case study on citrus Huanglongbing tolerance.</title>
        <authorList>
            <person name="Wu B."/>
            <person name="Yu Q."/>
            <person name="Deng Z."/>
            <person name="Duan Y."/>
            <person name="Luo F."/>
            <person name="Gmitter F. Jr."/>
        </authorList>
    </citation>
    <scope>NUCLEOTIDE SEQUENCE [LARGE SCALE GENOMIC DNA]</scope>
    <source>
        <strain evidence="2">cv. Valencia</strain>
    </source>
</reference>
<protein>
    <submittedName>
        <fullName evidence="1">Uncharacterized protein</fullName>
    </submittedName>
</protein>
<accession>A0ACB8M6N4</accession>
<evidence type="ECO:0000313" key="1">
    <source>
        <dbReference type="EMBL" id="KAH9781301.1"/>
    </source>
</evidence>